<dbReference type="EMBL" id="PKUR01000001">
    <property type="protein sequence ID" value="PLW87306.1"/>
    <property type="molecule type" value="Genomic_DNA"/>
</dbReference>
<proteinExistence type="inferred from homology"/>
<protein>
    <submittedName>
        <fullName evidence="10">Pimeloyl-CoA dehydrogenase small subunit</fullName>
    </submittedName>
</protein>
<keyword evidence="5 6" id="KW-0560">Oxidoreductase</keyword>
<feature type="domain" description="Acyl-CoA oxidase/dehydrogenase middle" evidence="8">
    <location>
        <begin position="136"/>
        <end position="221"/>
    </location>
</feature>
<comment type="cofactor">
    <cofactor evidence="1 6">
        <name>FAD</name>
        <dbReference type="ChEBI" id="CHEBI:57692"/>
    </cofactor>
</comment>
<dbReference type="SUPFAM" id="SSF56645">
    <property type="entry name" value="Acyl-CoA dehydrogenase NM domain-like"/>
    <property type="match status" value="1"/>
</dbReference>
<keyword evidence="11" id="KW-1185">Reference proteome</keyword>
<evidence type="ECO:0000256" key="2">
    <source>
        <dbReference type="ARBA" id="ARBA00009347"/>
    </source>
</evidence>
<comment type="caution">
    <text evidence="10">The sequence shown here is derived from an EMBL/GenBank/DDBJ whole genome shotgun (WGS) entry which is preliminary data.</text>
</comment>
<evidence type="ECO:0000256" key="5">
    <source>
        <dbReference type="ARBA" id="ARBA00023002"/>
    </source>
</evidence>
<feature type="domain" description="Acyl-CoA dehydrogenase/oxidase C-terminal" evidence="7">
    <location>
        <begin position="239"/>
        <end position="373"/>
    </location>
</feature>
<dbReference type="Pfam" id="PF02770">
    <property type="entry name" value="Acyl-CoA_dh_M"/>
    <property type="match status" value="1"/>
</dbReference>
<dbReference type="InterPro" id="IPR036250">
    <property type="entry name" value="AcylCo_DH-like_C"/>
</dbReference>
<evidence type="ECO:0000259" key="8">
    <source>
        <dbReference type="Pfam" id="PF02770"/>
    </source>
</evidence>
<sequence length="381" mass="40914">MALLAWPKTSECIVVDFSLTEEQLLLRESVQKYIQRAGGVERHRTLMAGAEGFDPAAWATFAELGWLALPFAAADGGLDGSATDLMVLCEALGQGVVREPLLHTVITCGALLASLAPQALRQTYLPGLMAGERQWAFAFAERGSGYSWDSIEASASGDADSLFLSGTKISVLNGHIADYLLVTALVGHEPALLLLDANSPGISRNDFTAVDGSRGAHLTFDAVAATLVCHLSSTALEQALAPAIIAMAAEGVGAMQVLLDATVEYTKTREQFGQPIGRFQALQHRMADMYLKLEETRSLLYNAAILTDECSEEAPAARAGLKVKLAEASRFVSHEAVQLHGGIGMTDELIVGHLFKRLLLLSKLYGDGDYHLERYLQLRVA</sequence>
<dbReference type="Gene3D" id="1.20.140.10">
    <property type="entry name" value="Butyryl-CoA Dehydrogenase, subunit A, domain 3"/>
    <property type="match status" value="1"/>
</dbReference>
<dbReference type="CDD" id="cd00567">
    <property type="entry name" value="ACAD"/>
    <property type="match status" value="1"/>
</dbReference>
<reference evidence="10 11" key="1">
    <citation type="submission" date="2018-01" db="EMBL/GenBank/DDBJ databases">
        <title>The draft genome sequence of Halioglobus japonicus S1-36.</title>
        <authorList>
            <person name="Du Z.-J."/>
            <person name="Shi M.-J."/>
        </authorList>
    </citation>
    <scope>NUCLEOTIDE SEQUENCE [LARGE SCALE GENOMIC DNA]</scope>
    <source>
        <strain evidence="10 11">S1-36</strain>
    </source>
</reference>
<evidence type="ECO:0000256" key="1">
    <source>
        <dbReference type="ARBA" id="ARBA00001974"/>
    </source>
</evidence>
<dbReference type="GO" id="GO:0003995">
    <property type="term" value="F:acyl-CoA dehydrogenase activity"/>
    <property type="evidence" value="ECO:0007669"/>
    <property type="project" value="TreeGrafter"/>
</dbReference>
<dbReference type="Gene3D" id="1.10.540.10">
    <property type="entry name" value="Acyl-CoA dehydrogenase/oxidase, N-terminal domain"/>
    <property type="match status" value="1"/>
</dbReference>
<dbReference type="GO" id="GO:0050660">
    <property type="term" value="F:flavin adenine dinucleotide binding"/>
    <property type="evidence" value="ECO:0007669"/>
    <property type="project" value="InterPro"/>
</dbReference>
<dbReference type="PANTHER" id="PTHR43884">
    <property type="entry name" value="ACYL-COA DEHYDROGENASE"/>
    <property type="match status" value="1"/>
</dbReference>
<dbReference type="AlphaFoldDB" id="A0AAP8MGD3"/>
<accession>A0AAP8MGD3</accession>
<dbReference type="Gene3D" id="2.40.110.10">
    <property type="entry name" value="Butyryl-CoA Dehydrogenase, subunit A, domain 2"/>
    <property type="match status" value="1"/>
</dbReference>
<evidence type="ECO:0000256" key="6">
    <source>
        <dbReference type="RuleBase" id="RU362125"/>
    </source>
</evidence>
<dbReference type="Proteomes" id="UP000235162">
    <property type="component" value="Unassembled WGS sequence"/>
</dbReference>
<dbReference type="InterPro" id="IPR006091">
    <property type="entry name" value="Acyl-CoA_Oxase/DH_mid-dom"/>
</dbReference>
<evidence type="ECO:0000313" key="10">
    <source>
        <dbReference type="EMBL" id="PLW87306.1"/>
    </source>
</evidence>
<organism evidence="10 11">
    <name type="scientific">Halioglobus japonicus</name>
    <dbReference type="NCBI Taxonomy" id="930805"/>
    <lineage>
        <taxon>Bacteria</taxon>
        <taxon>Pseudomonadati</taxon>
        <taxon>Pseudomonadota</taxon>
        <taxon>Gammaproteobacteria</taxon>
        <taxon>Cellvibrionales</taxon>
        <taxon>Halieaceae</taxon>
        <taxon>Halioglobus</taxon>
    </lineage>
</organism>
<evidence type="ECO:0000313" key="11">
    <source>
        <dbReference type="Proteomes" id="UP000235162"/>
    </source>
</evidence>
<keyword evidence="3 6" id="KW-0285">Flavoprotein</keyword>
<dbReference type="InterPro" id="IPR009075">
    <property type="entry name" value="AcylCo_DH/oxidase_C"/>
</dbReference>
<dbReference type="Pfam" id="PF02771">
    <property type="entry name" value="Acyl-CoA_dh_N"/>
    <property type="match status" value="1"/>
</dbReference>
<gene>
    <name evidence="10" type="ORF">C0029_01540</name>
</gene>
<name>A0AAP8MGD3_9GAMM</name>
<dbReference type="InterPro" id="IPR009100">
    <property type="entry name" value="AcylCoA_DH/oxidase_NM_dom_sf"/>
</dbReference>
<dbReference type="InterPro" id="IPR037069">
    <property type="entry name" value="AcylCoA_DH/ox_N_sf"/>
</dbReference>
<evidence type="ECO:0000259" key="9">
    <source>
        <dbReference type="Pfam" id="PF02771"/>
    </source>
</evidence>
<evidence type="ECO:0000256" key="3">
    <source>
        <dbReference type="ARBA" id="ARBA00022630"/>
    </source>
</evidence>
<dbReference type="PANTHER" id="PTHR43884:SF20">
    <property type="entry name" value="ACYL-COA DEHYDROGENASE FADE28"/>
    <property type="match status" value="1"/>
</dbReference>
<comment type="similarity">
    <text evidence="2 6">Belongs to the acyl-CoA dehydrogenase family.</text>
</comment>
<evidence type="ECO:0000259" key="7">
    <source>
        <dbReference type="Pfam" id="PF00441"/>
    </source>
</evidence>
<feature type="domain" description="Acyl-CoA dehydrogenase/oxidase N-terminal" evidence="9">
    <location>
        <begin position="20"/>
        <end position="132"/>
    </location>
</feature>
<dbReference type="SUPFAM" id="SSF47203">
    <property type="entry name" value="Acyl-CoA dehydrogenase C-terminal domain-like"/>
    <property type="match status" value="1"/>
</dbReference>
<dbReference type="InterPro" id="IPR046373">
    <property type="entry name" value="Acyl-CoA_Oxase/DH_mid-dom_sf"/>
</dbReference>
<dbReference type="InterPro" id="IPR013786">
    <property type="entry name" value="AcylCoA_DH/ox_N"/>
</dbReference>
<evidence type="ECO:0000256" key="4">
    <source>
        <dbReference type="ARBA" id="ARBA00022827"/>
    </source>
</evidence>
<keyword evidence="4 6" id="KW-0274">FAD</keyword>
<dbReference type="Pfam" id="PF00441">
    <property type="entry name" value="Acyl-CoA_dh_1"/>
    <property type="match status" value="1"/>
</dbReference>